<dbReference type="PANTHER" id="PTHR11715:SF3">
    <property type="entry name" value="GLYCINE CLEAVAGE SYSTEM H PROTEIN-RELATED"/>
    <property type="match status" value="1"/>
</dbReference>
<comment type="function">
    <text evidence="3">The glycine cleavage system catalyzes the degradation of glycine. The H protein shuttles the methylamine group of glycine from the P protein to the T protein.</text>
</comment>
<evidence type="ECO:0000256" key="4">
    <source>
        <dbReference type="PIRSR" id="PIRSR617453-50"/>
    </source>
</evidence>
<evidence type="ECO:0000259" key="5">
    <source>
        <dbReference type="PROSITE" id="PS50968"/>
    </source>
</evidence>
<dbReference type="NCBIfam" id="NF002270">
    <property type="entry name" value="PRK01202.1"/>
    <property type="match status" value="1"/>
</dbReference>
<dbReference type="Gene3D" id="2.40.50.100">
    <property type="match status" value="1"/>
</dbReference>
<dbReference type="OrthoDB" id="9796712at2"/>
<dbReference type="Proteomes" id="UP000323082">
    <property type="component" value="Unassembled WGS sequence"/>
</dbReference>
<comment type="cofactor">
    <cofactor evidence="3">
        <name>(R)-lipoate</name>
        <dbReference type="ChEBI" id="CHEBI:83088"/>
    </cofactor>
    <text evidence="3">Binds 1 lipoyl cofactor covalently.</text>
</comment>
<dbReference type="HAMAP" id="MF_00272">
    <property type="entry name" value="GcvH"/>
    <property type="match status" value="1"/>
</dbReference>
<keyword evidence="2 3" id="KW-0450">Lipoyl</keyword>
<dbReference type="PROSITE" id="PS50968">
    <property type="entry name" value="BIOTINYL_LIPOYL"/>
    <property type="match status" value="1"/>
</dbReference>
<feature type="domain" description="Lipoyl-binding" evidence="5">
    <location>
        <begin position="22"/>
        <end position="104"/>
    </location>
</feature>
<dbReference type="PROSITE" id="PS00189">
    <property type="entry name" value="LIPOYL"/>
    <property type="match status" value="1"/>
</dbReference>
<evidence type="ECO:0000256" key="1">
    <source>
        <dbReference type="ARBA" id="ARBA00009249"/>
    </source>
</evidence>
<dbReference type="Pfam" id="PF01597">
    <property type="entry name" value="GCV_H"/>
    <property type="match status" value="1"/>
</dbReference>
<feature type="modified residue" description="N6-lipoyllysine" evidence="3 4">
    <location>
        <position position="63"/>
    </location>
</feature>
<dbReference type="CDD" id="cd06848">
    <property type="entry name" value="GCS_H"/>
    <property type="match status" value="1"/>
</dbReference>
<accession>A0A5B2U919</accession>
<dbReference type="InterPro" id="IPR003016">
    <property type="entry name" value="2-oxoA_DH_lipoyl-BS"/>
</dbReference>
<proteinExistence type="inferred from homology"/>
<dbReference type="InterPro" id="IPR002930">
    <property type="entry name" value="GCV_H"/>
</dbReference>
<comment type="similarity">
    <text evidence="1 3">Belongs to the GcvH family.</text>
</comment>
<evidence type="ECO:0000256" key="2">
    <source>
        <dbReference type="ARBA" id="ARBA00022823"/>
    </source>
</evidence>
<evidence type="ECO:0000313" key="7">
    <source>
        <dbReference type="Proteomes" id="UP000323082"/>
    </source>
</evidence>
<comment type="subunit">
    <text evidence="3">The glycine cleavage system is composed of four proteins: P, T, L and H.</text>
</comment>
<gene>
    <name evidence="3 6" type="primary">gcvH</name>
    <name evidence="6" type="ORF">FW780_01620</name>
</gene>
<dbReference type="NCBIfam" id="TIGR00527">
    <property type="entry name" value="gcvH"/>
    <property type="match status" value="1"/>
</dbReference>
<dbReference type="GO" id="GO:0005960">
    <property type="term" value="C:glycine cleavage complex"/>
    <property type="evidence" value="ECO:0007669"/>
    <property type="project" value="InterPro"/>
</dbReference>
<dbReference type="InterPro" id="IPR011053">
    <property type="entry name" value="Single_hybrid_motif"/>
</dbReference>
<dbReference type="InterPro" id="IPR000089">
    <property type="entry name" value="Biotin_lipoyl"/>
</dbReference>
<sequence>MNIPENLLYTEDHEWVRLENNTAYIGITDFAQHELGDIVYVEIETLGEKLKQHEVFGKVEAVKTVSDLFLPLAGEILEINPKLEASPELVNSDPYGEGWMVKIKVENLFDAEGLLRFGSYASLIGAS</sequence>
<organism evidence="6 7">
    <name type="scientific">Chryseobacterium sediminis</name>
    <dbReference type="NCBI Taxonomy" id="1679494"/>
    <lineage>
        <taxon>Bacteria</taxon>
        <taxon>Pseudomonadati</taxon>
        <taxon>Bacteroidota</taxon>
        <taxon>Flavobacteriia</taxon>
        <taxon>Flavobacteriales</taxon>
        <taxon>Weeksellaceae</taxon>
        <taxon>Chryseobacterium group</taxon>
        <taxon>Chryseobacterium</taxon>
    </lineage>
</organism>
<dbReference type="AlphaFoldDB" id="A0A5B2U919"/>
<evidence type="ECO:0000256" key="3">
    <source>
        <dbReference type="HAMAP-Rule" id="MF_00272"/>
    </source>
</evidence>
<name>A0A5B2U919_9FLAO</name>
<protein>
    <recommendedName>
        <fullName evidence="3">Glycine cleavage system H protein</fullName>
    </recommendedName>
</protein>
<dbReference type="InterPro" id="IPR017453">
    <property type="entry name" value="GCV_H_sub"/>
</dbReference>
<dbReference type="PANTHER" id="PTHR11715">
    <property type="entry name" value="GLYCINE CLEAVAGE SYSTEM H PROTEIN"/>
    <property type="match status" value="1"/>
</dbReference>
<reference evidence="6 7" key="1">
    <citation type="journal article" date="2015" name="Int. J. Syst. Evol. Microbiol.">
        <title>Chryseobacterium sediminis sp. nov., isolated from a river sediment.</title>
        <authorList>
            <person name="Kampfer P."/>
            <person name="Busse H.J."/>
            <person name="McInroy J.A."/>
            <person name="Glaeser S.P."/>
        </authorList>
    </citation>
    <scope>NUCLEOTIDE SEQUENCE [LARGE SCALE GENOMIC DNA]</scope>
    <source>
        <strain evidence="6 7">IMT-174</strain>
    </source>
</reference>
<dbReference type="SUPFAM" id="SSF51230">
    <property type="entry name" value="Single hybrid motif"/>
    <property type="match status" value="1"/>
</dbReference>
<evidence type="ECO:0000313" key="6">
    <source>
        <dbReference type="EMBL" id="KAA2222926.1"/>
    </source>
</evidence>
<dbReference type="GO" id="GO:0005829">
    <property type="term" value="C:cytosol"/>
    <property type="evidence" value="ECO:0007669"/>
    <property type="project" value="TreeGrafter"/>
</dbReference>
<dbReference type="GO" id="GO:0009249">
    <property type="term" value="P:protein lipoylation"/>
    <property type="evidence" value="ECO:0007669"/>
    <property type="project" value="TreeGrafter"/>
</dbReference>
<dbReference type="InterPro" id="IPR033753">
    <property type="entry name" value="GCV_H/Fam206"/>
</dbReference>
<comment type="caution">
    <text evidence="6">The sequence shown here is derived from an EMBL/GenBank/DDBJ whole genome shotgun (WGS) entry which is preliminary data.</text>
</comment>
<dbReference type="RefSeq" id="WP_149831895.1">
    <property type="nucleotide sequence ID" value="NZ_VUNZ01000001.1"/>
</dbReference>
<dbReference type="GO" id="GO:0019464">
    <property type="term" value="P:glycine decarboxylation via glycine cleavage system"/>
    <property type="evidence" value="ECO:0007669"/>
    <property type="project" value="UniProtKB-UniRule"/>
</dbReference>
<dbReference type="EMBL" id="VUNZ01000001">
    <property type="protein sequence ID" value="KAA2222926.1"/>
    <property type="molecule type" value="Genomic_DNA"/>
</dbReference>